<reference evidence="1" key="1">
    <citation type="submission" date="2019-08" db="EMBL/GenBank/DDBJ databases">
        <authorList>
            <person name="Kucharzyk K."/>
            <person name="Murdoch R.W."/>
            <person name="Higgins S."/>
            <person name="Loffler F."/>
        </authorList>
    </citation>
    <scope>NUCLEOTIDE SEQUENCE</scope>
</reference>
<gene>
    <name evidence="1" type="ORF">SDC9_158909</name>
</gene>
<evidence type="ECO:0000313" key="1">
    <source>
        <dbReference type="EMBL" id="MPN11606.1"/>
    </source>
</evidence>
<proteinExistence type="predicted"/>
<accession>A0A645FDF2</accession>
<name>A0A645FDF2_9ZZZZ</name>
<organism evidence="1">
    <name type="scientific">bioreactor metagenome</name>
    <dbReference type="NCBI Taxonomy" id="1076179"/>
    <lineage>
        <taxon>unclassified sequences</taxon>
        <taxon>metagenomes</taxon>
        <taxon>ecological metagenomes</taxon>
    </lineage>
</organism>
<sequence>MGQKVGDGKHGIVGGISHRYVDGRTVLFINHPLQREGQSRPLIFFDAAVIMGLKKGEIVLFIQGIGL</sequence>
<comment type="caution">
    <text evidence="1">The sequence shown here is derived from an EMBL/GenBank/DDBJ whole genome shotgun (WGS) entry which is preliminary data.</text>
</comment>
<dbReference type="EMBL" id="VSSQ01057834">
    <property type="protein sequence ID" value="MPN11606.1"/>
    <property type="molecule type" value="Genomic_DNA"/>
</dbReference>
<protein>
    <submittedName>
        <fullName evidence="1">Uncharacterized protein</fullName>
    </submittedName>
</protein>
<dbReference type="AlphaFoldDB" id="A0A645FDF2"/>